<dbReference type="EC" id="4.1.1.81" evidence="3"/>
<accession>A0A645E1G0</accession>
<dbReference type="InterPro" id="IPR015424">
    <property type="entry name" value="PyrdxlP-dep_Trfase"/>
</dbReference>
<dbReference type="GO" id="GO:0048472">
    <property type="term" value="F:threonine-phosphate decarboxylase activity"/>
    <property type="evidence" value="ECO:0007669"/>
    <property type="project" value="UniProtKB-EC"/>
</dbReference>
<dbReference type="PANTHER" id="PTHR42885:SF1">
    <property type="entry name" value="THREONINE-PHOSPHATE DECARBOXYLASE"/>
    <property type="match status" value="1"/>
</dbReference>
<dbReference type="EMBL" id="VSSQ01041987">
    <property type="protein sequence ID" value="MPM95507.1"/>
    <property type="molecule type" value="Genomic_DNA"/>
</dbReference>
<reference evidence="3" key="1">
    <citation type="submission" date="2019-08" db="EMBL/GenBank/DDBJ databases">
        <authorList>
            <person name="Kucharzyk K."/>
            <person name="Murdoch R.W."/>
            <person name="Higgins S."/>
            <person name="Loffler F."/>
        </authorList>
    </citation>
    <scope>NUCLEOTIDE SEQUENCE</scope>
</reference>
<sequence>MINTRCLPWSVNILASDAAKYLITEGDPGFNVDALLEETQRFMREIADIPGFLTFDTRTNYFLCKHDSTKASELKEWLLAEHGLLIRDASNFRGLDDKYFRIAAQLPEENNLLINALKCWKSVNI</sequence>
<keyword evidence="2" id="KW-0663">Pyridoxal phosphate</keyword>
<comment type="cofactor">
    <cofactor evidence="1">
        <name>pyridoxal 5'-phosphate</name>
        <dbReference type="ChEBI" id="CHEBI:597326"/>
    </cofactor>
</comment>
<evidence type="ECO:0000313" key="3">
    <source>
        <dbReference type="EMBL" id="MPM95507.1"/>
    </source>
</evidence>
<name>A0A645E1G0_9ZZZZ</name>
<organism evidence="3">
    <name type="scientific">bioreactor metagenome</name>
    <dbReference type="NCBI Taxonomy" id="1076179"/>
    <lineage>
        <taxon>unclassified sequences</taxon>
        <taxon>metagenomes</taxon>
        <taxon>ecological metagenomes</taxon>
    </lineage>
</organism>
<dbReference type="AlphaFoldDB" id="A0A645E1G0"/>
<comment type="caution">
    <text evidence="3">The sequence shown here is derived from an EMBL/GenBank/DDBJ whole genome shotgun (WGS) entry which is preliminary data.</text>
</comment>
<evidence type="ECO:0000256" key="1">
    <source>
        <dbReference type="ARBA" id="ARBA00001933"/>
    </source>
</evidence>
<gene>
    <name evidence="3" type="primary">cobD_31</name>
    <name evidence="3" type="ORF">SDC9_142661</name>
</gene>
<protein>
    <submittedName>
        <fullName evidence="3">Threonine-phosphate decarboxylase</fullName>
        <ecNumber evidence="3">4.1.1.81</ecNumber>
    </submittedName>
</protein>
<dbReference type="PANTHER" id="PTHR42885">
    <property type="entry name" value="HISTIDINOL-PHOSPHATE AMINOTRANSFERASE-RELATED"/>
    <property type="match status" value="1"/>
</dbReference>
<dbReference type="SUPFAM" id="SSF53383">
    <property type="entry name" value="PLP-dependent transferases"/>
    <property type="match status" value="1"/>
</dbReference>
<evidence type="ECO:0000256" key="2">
    <source>
        <dbReference type="ARBA" id="ARBA00022898"/>
    </source>
</evidence>
<dbReference type="Gene3D" id="3.90.1150.10">
    <property type="entry name" value="Aspartate Aminotransferase, domain 1"/>
    <property type="match status" value="1"/>
</dbReference>
<proteinExistence type="predicted"/>
<keyword evidence="3" id="KW-0456">Lyase</keyword>
<dbReference type="InterPro" id="IPR015422">
    <property type="entry name" value="PyrdxlP-dep_Trfase_small"/>
</dbReference>